<dbReference type="AlphaFoldDB" id="A0A8J5IFG6"/>
<evidence type="ECO:0000256" key="1">
    <source>
        <dbReference type="SAM" id="Phobius"/>
    </source>
</evidence>
<protein>
    <submittedName>
        <fullName evidence="2">Uncharacterized protein</fullName>
    </submittedName>
</protein>
<organism evidence="2 3">
    <name type="scientific">Phytophthora aleatoria</name>
    <dbReference type="NCBI Taxonomy" id="2496075"/>
    <lineage>
        <taxon>Eukaryota</taxon>
        <taxon>Sar</taxon>
        <taxon>Stramenopiles</taxon>
        <taxon>Oomycota</taxon>
        <taxon>Peronosporomycetes</taxon>
        <taxon>Peronosporales</taxon>
        <taxon>Peronosporaceae</taxon>
        <taxon>Phytophthora</taxon>
    </lineage>
</organism>
<dbReference type="EMBL" id="JAENGY010003391">
    <property type="protein sequence ID" value="KAG6941854.1"/>
    <property type="molecule type" value="Genomic_DNA"/>
</dbReference>
<dbReference type="PROSITE" id="PS51257">
    <property type="entry name" value="PROKAR_LIPOPROTEIN"/>
    <property type="match status" value="1"/>
</dbReference>
<dbReference type="Proteomes" id="UP000709295">
    <property type="component" value="Unassembled WGS sequence"/>
</dbReference>
<keyword evidence="1" id="KW-0812">Transmembrane</keyword>
<feature type="transmembrane region" description="Helical" evidence="1">
    <location>
        <begin position="12"/>
        <end position="33"/>
    </location>
</feature>
<comment type="caution">
    <text evidence="2">The sequence shown here is derived from an EMBL/GenBank/DDBJ whole genome shotgun (WGS) entry which is preliminary data.</text>
</comment>
<name>A0A8J5IFG6_9STRA</name>
<evidence type="ECO:0000313" key="3">
    <source>
        <dbReference type="Proteomes" id="UP000709295"/>
    </source>
</evidence>
<gene>
    <name evidence="2" type="ORF">JG688_00018438</name>
</gene>
<keyword evidence="1" id="KW-0472">Membrane</keyword>
<keyword evidence="1" id="KW-1133">Transmembrane helix</keyword>
<sequence length="108" mass="12268">MGAFMRVATRKFLIGLYIVSVIIACYFCFTARYDQKALEQIRKRIRAGNNSYRVHEDLEDPEGAAQVMGKLNTTATTLINYFANKYPSAVDKIKSNKQQTVIRGINDL</sequence>
<evidence type="ECO:0000313" key="2">
    <source>
        <dbReference type="EMBL" id="KAG6941854.1"/>
    </source>
</evidence>
<reference evidence="2" key="1">
    <citation type="submission" date="2021-01" db="EMBL/GenBank/DDBJ databases">
        <title>Phytophthora aleatoria, a newly-described species from Pinus radiata is distinct from Phytophthora cactorum isolates based on comparative genomics.</title>
        <authorList>
            <person name="Mcdougal R."/>
            <person name="Panda P."/>
            <person name="Williams N."/>
            <person name="Studholme D.J."/>
        </authorList>
    </citation>
    <scope>NUCLEOTIDE SEQUENCE</scope>
    <source>
        <strain evidence="2">NZFS 4037</strain>
    </source>
</reference>
<accession>A0A8J5IFG6</accession>
<proteinExistence type="predicted"/>
<keyword evidence="3" id="KW-1185">Reference proteome</keyword>